<feature type="region of interest" description="Disordered" evidence="1">
    <location>
        <begin position="14"/>
        <end position="62"/>
    </location>
</feature>
<sequence>MSVAGRCRREGRLSPLHTVREAPAFRSNATCPGHIESTGPPDDRKQAAANALSAMSKLQFPT</sequence>
<gene>
    <name evidence="2" type="ORF">JYU34_008748</name>
</gene>
<dbReference type="Proteomes" id="UP000823941">
    <property type="component" value="Chromosome 12"/>
</dbReference>
<comment type="caution">
    <text evidence="2">The sequence shown here is derived from an EMBL/GenBank/DDBJ whole genome shotgun (WGS) entry which is preliminary data.</text>
</comment>
<evidence type="ECO:0000313" key="2">
    <source>
        <dbReference type="EMBL" id="KAG7306153.1"/>
    </source>
</evidence>
<keyword evidence="3" id="KW-1185">Reference proteome</keyword>
<proteinExistence type="predicted"/>
<evidence type="ECO:0000256" key="1">
    <source>
        <dbReference type="SAM" id="MobiDB-lite"/>
    </source>
</evidence>
<name>A0ABQ7QMM3_PLUXY</name>
<reference evidence="2 3" key="1">
    <citation type="submission" date="2021-06" db="EMBL/GenBank/DDBJ databases">
        <title>A haploid diamondback moth (Plutella xylostella L.) genome assembly resolves 31 chromosomes and identifies a diamide resistance mutation.</title>
        <authorList>
            <person name="Ward C.M."/>
            <person name="Perry K.D."/>
            <person name="Baker G."/>
            <person name="Powis K."/>
            <person name="Heckel D.G."/>
            <person name="Baxter S.W."/>
        </authorList>
    </citation>
    <scope>NUCLEOTIDE SEQUENCE [LARGE SCALE GENOMIC DNA]</scope>
    <source>
        <strain evidence="2 3">LV</strain>
        <tissue evidence="2">Single pupa</tissue>
    </source>
</reference>
<protein>
    <submittedName>
        <fullName evidence="2">Uncharacterized protein</fullName>
    </submittedName>
</protein>
<dbReference type="EMBL" id="JAHIBW010000012">
    <property type="protein sequence ID" value="KAG7306153.1"/>
    <property type="molecule type" value="Genomic_DNA"/>
</dbReference>
<accession>A0ABQ7QMM3</accession>
<evidence type="ECO:0000313" key="3">
    <source>
        <dbReference type="Proteomes" id="UP000823941"/>
    </source>
</evidence>
<organism evidence="2 3">
    <name type="scientific">Plutella xylostella</name>
    <name type="common">Diamondback moth</name>
    <name type="synonym">Plutella maculipennis</name>
    <dbReference type="NCBI Taxonomy" id="51655"/>
    <lineage>
        <taxon>Eukaryota</taxon>
        <taxon>Metazoa</taxon>
        <taxon>Ecdysozoa</taxon>
        <taxon>Arthropoda</taxon>
        <taxon>Hexapoda</taxon>
        <taxon>Insecta</taxon>
        <taxon>Pterygota</taxon>
        <taxon>Neoptera</taxon>
        <taxon>Endopterygota</taxon>
        <taxon>Lepidoptera</taxon>
        <taxon>Glossata</taxon>
        <taxon>Ditrysia</taxon>
        <taxon>Yponomeutoidea</taxon>
        <taxon>Plutellidae</taxon>
        <taxon>Plutella</taxon>
    </lineage>
</organism>